<dbReference type="Pfam" id="PF02931">
    <property type="entry name" value="Neur_chan_LBD"/>
    <property type="match status" value="1"/>
</dbReference>
<feature type="domain" description="Neurotransmitter-gated ion-channel transmembrane" evidence="15">
    <location>
        <begin position="262"/>
        <end position="345"/>
    </location>
</feature>
<dbReference type="AlphaFoldDB" id="K9VN17"/>
<dbReference type="Gene3D" id="1.20.58.390">
    <property type="entry name" value="Neurotransmitter-gated ion-channel transmembrane domain"/>
    <property type="match status" value="1"/>
</dbReference>
<feature type="chain" id="PRO_5003937719" evidence="13">
    <location>
        <begin position="32"/>
        <end position="381"/>
    </location>
</feature>
<feature type="signal peptide" evidence="13">
    <location>
        <begin position="1"/>
        <end position="31"/>
    </location>
</feature>
<proteinExistence type="predicted"/>
<dbReference type="InterPro" id="IPR006201">
    <property type="entry name" value="Neur_channel"/>
</dbReference>
<keyword evidence="7 12" id="KW-1133">Transmembrane helix</keyword>
<evidence type="ECO:0000256" key="1">
    <source>
        <dbReference type="ARBA" id="ARBA00004141"/>
    </source>
</evidence>
<dbReference type="InterPro" id="IPR038050">
    <property type="entry name" value="Neuro_actylchol_rec"/>
</dbReference>
<dbReference type="Pfam" id="PF02932">
    <property type="entry name" value="Neur_chan_memb"/>
    <property type="match status" value="1"/>
</dbReference>
<accession>K9VN17</accession>
<evidence type="ECO:0000256" key="8">
    <source>
        <dbReference type="ARBA" id="ARBA00023065"/>
    </source>
</evidence>
<dbReference type="RefSeq" id="WP_015177844.1">
    <property type="nucleotide sequence ID" value="NC_019729.1"/>
</dbReference>
<name>K9VN17_9CYAN</name>
<comment type="subcellular location">
    <subcellularLocation>
        <location evidence="2">Cell membrane</location>
    </subcellularLocation>
    <subcellularLocation>
        <location evidence="1">Membrane</location>
        <topology evidence="1">Multi-pass membrane protein</topology>
    </subcellularLocation>
</comment>
<evidence type="ECO:0000259" key="14">
    <source>
        <dbReference type="Pfam" id="PF02931"/>
    </source>
</evidence>
<feature type="transmembrane region" description="Helical" evidence="12">
    <location>
        <begin position="290"/>
        <end position="309"/>
    </location>
</feature>
<dbReference type="InterPro" id="IPR006028">
    <property type="entry name" value="GABAA/Glycine_rcpt"/>
</dbReference>
<keyword evidence="6 13" id="KW-0732">Signal</keyword>
<feature type="transmembrane region" description="Helical" evidence="12">
    <location>
        <begin position="321"/>
        <end position="343"/>
    </location>
</feature>
<protein>
    <submittedName>
        <fullName evidence="16">Neurotransmitter-gated ion-channel ligand-binding protein</fullName>
    </submittedName>
</protein>
<dbReference type="PANTHER" id="PTHR18945">
    <property type="entry name" value="NEUROTRANSMITTER GATED ION CHANNEL"/>
    <property type="match status" value="1"/>
</dbReference>
<dbReference type="SUPFAM" id="SSF90112">
    <property type="entry name" value="Neurotransmitter-gated ion-channel transmembrane pore"/>
    <property type="match status" value="1"/>
</dbReference>
<dbReference type="GO" id="GO:0005230">
    <property type="term" value="F:extracellular ligand-gated monoatomic ion channel activity"/>
    <property type="evidence" value="ECO:0007669"/>
    <property type="project" value="InterPro"/>
</dbReference>
<evidence type="ECO:0000259" key="15">
    <source>
        <dbReference type="Pfam" id="PF02932"/>
    </source>
</evidence>
<keyword evidence="8" id="KW-0406">Ion transport</keyword>
<evidence type="ECO:0000313" key="16">
    <source>
        <dbReference type="EMBL" id="AFZ08600.1"/>
    </source>
</evidence>
<evidence type="ECO:0000313" key="17">
    <source>
        <dbReference type="Proteomes" id="UP000010478"/>
    </source>
</evidence>
<evidence type="ECO:0000256" key="10">
    <source>
        <dbReference type="ARBA" id="ARBA00023303"/>
    </source>
</evidence>
<gene>
    <name evidence="16" type="ORF">Osc7112_4283</name>
</gene>
<keyword evidence="17" id="KW-1185">Reference proteome</keyword>
<feature type="transmembrane region" description="Helical" evidence="12">
    <location>
        <begin position="256"/>
        <end position="278"/>
    </location>
</feature>
<keyword evidence="9 12" id="KW-0472">Membrane</keyword>
<keyword evidence="3" id="KW-0813">Transport</keyword>
<dbReference type="CDD" id="cd19050">
    <property type="entry name" value="LGIC_TM_bact"/>
    <property type="match status" value="1"/>
</dbReference>
<sequence length="381" mass="42724" precursor="true">MNNNRLKAQTISALVSLALTAALFTYSPVAAQNTPTNSPAPAPRSTTAATAPKAPPLETPKAALKTPPNADKPTEVAVGFYLTNLGRINQSDETFDISGYLSATWQDRRLAFDPKAVGDREMRYSPEKIWEPALTIVNSQSAAKKSTVELTAQPDGTVNYLELINATISSDLDLRKFPFDSQTAKVVLESLSSDEQRIVFKTNSKLTGYSTDSFLSLSEWQILGFNSTVNTNKFEVENKSYSRYVFELKLKRNYQFYIFKVFIPLLLITLLSWATFWIDANAGFSTQMSVGMTSTLTAITFNFTVANALPRLSYLTLLDTYIFTCYIFFFLSIMANVTVHFLLNNHKNPDFTSGMMRKFRWMFPLAFMLFQGIVMTVFFGS</sequence>
<dbReference type="KEGG" id="oni:Osc7112_4283"/>
<reference evidence="16 17" key="1">
    <citation type="submission" date="2012-05" db="EMBL/GenBank/DDBJ databases">
        <title>Finished chromosome of genome of Oscillatoria sp. PCC 7112.</title>
        <authorList>
            <consortium name="US DOE Joint Genome Institute"/>
            <person name="Gugger M."/>
            <person name="Coursin T."/>
            <person name="Rippka R."/>
            <person name="Tandeau De Marsac N."/>
            <person name="Huntemann M."/>
            <person name="Wei C.-L."/>
            <person name="Han J."/>
            <person name="Detter J.C."/>
            <person name="Han C."/>
            <person name="Tapia R."/>
            <person name="Davenport K."/>
            <person name="Daligault H."/>
            <person name="Erkkila T."/>
            <person name="Gu W."/>
            <person name="Munk A.C.C."/>
            <person name="Teshima H."/>
            <person name="Xu Y."/>
            <person name="Chain P."/>
            <person name="Chen A."/>
            <person name="Krypides N."/>
            <person name="Mavromatis K."/>
            <person name="Markowitz V."/>
            <person name="Szeto E."/>
            <person name="Ivanova N."/>
            <person name="Mikhailova N."/>
            <person name="Ovchinnikova G."/>
            <person name="Pagani I."/>
            <person name="Pati A."/>
            <person name="Goodwin L."/>
            <person name="Peters L."/>
            <person name="Pitluck S."/>
            <person name="Woyke T."/>
            <person name="Kerfeld C."/>
        </authorList>
    </citation>
    <scope>NUCLEOTIDE SEQUENCE [LARGE SCALE GENOMIC DNA]</scope>
    <source>
        <strain evidence="16 17">PCC 7112</strain>
    </source>
</reference>
<dbReference type="GO" id="GO:0004888">
    <property type="term" value="F:transmembrane signaling receptor activity"/>
    <property type="evidence" value="ECO:0007669"/>
    <property type="project" value="InterPro"/>
</dbReference>
<evidence type="ECO:0000256" key="12">
    <source>
        <dbReference type="SAM" id="Phobius"/>
    </source>
</evidence>
<keyword evidence="5 12" id="KW-0812">Transmembrane</keyword>
<evidence type="ECO:0000256" key="2">
    <source>
        <dbReference type="ARBA" id="ARBA00004236"/>
    </source>
</evidence>
<dbReference type="SUPFAM" id="SSF63712">
    <property type="entry name" value="Nicotinic receptor ligand binding domain-like"/>
    <property type="match status" value="1"/>
</dbReference>
<evidence type="ECO:0000256" key="4">
    <source>
        <dbReference type="ARBA" id="ARBA00022475"/>
    </source>
</evidence>
<feature type="transmembrane region" description="Helical" evidence="12">
    <location>
        <begin position="363"/>
        <end position="380"/>
    </location>
</feature>
<feature type="compositionally biased region" description="Low complexity" evidence="11">
    <location>
        <begin position="32"/>
        <end position="52"/>
    </location>
</feature>
<evidence type="ECO:0000256" key="3">
    <source>
        <dbReference type="ARBA" id="ARBA00022448"/>
    </source>
</evidence>
<dbReference type="InterPro" id="IPR036719">
    <property type="entry name" value="Neuro-gated_channel_TM_sf"/>
</dbReference>
<dbReference type="InterPro" id="IPR006029">
    <property type="entry name" value="Neurotrans-gated_channel_TM"/>
</dbReference>
<dbReference type="EMBL" id="CP003614">
    <property type="protein sequence ID" value="AFZ08600.1"/>
    <property type="molecule type" value="Genomic_DNA"/>
</dbReference>
<evidence type="ECO:0000256" key="9">
    <source>
        <dbReference type="ARBA" id="ARBA00023136"/>
    </source>
</evidence>
<dbReference type="OrthoDB" id="548455at2"/>
<evidence type="ECO:0000256" key="5">
    <source>
        <dbReference type="ARBA" id="ARBA00022692"/>
    </source>
</evidence>
<evidence type="ECO:0000256" key="13">
    <source>
        <dbReference type="SAM" id="SignalP"/>
    </source>
</evidence>
<feature type="region of interest" description="Disordered" evidence="11">
    <location>
        <begin position="32"/>
        <end position="71"/>
    </location>
</feature>
<feature type="domain" description="Neurotransmitter-gated ion-channel ligand-binding" evidence="14">
    <location>
        <begin position="67"/>
        <end position="253"/>
    </location>
</feature>
<evidence type="ECO:0000256" key="6">
    <source>
        <dbReference type="ARBA" id="ARBA00022729"/>
    </source>
</evidence>
<dbReference type="GO" id="GO:0005886">
    <property type="term" value="C:plasma membrane"/>
    <property type="evidence" value="ECO:0007669"/>
    <property type="project" value="UniProtKB-SubCell"/>
</dbReference>
<dbReference type="PRINTS" id="PR00253">
    <property type="entry name" value="GABAARECEPTR"/>
</dbReference>
<dbReference type="HOGENOM" id="CLU_010920_3_0_3"/>
<dbReference type="Proteomes" id="UP000010478">
    <property type="component" value="Chromosome"/>
</dbReference>
<dbReference type="PRINTS" id="PR00252">
    <property type="entry name" value="NRIONCHANNEL"/>
</dbReference>
<keyword evidence="4" id="KW-1003">Cell membrane</keyword>
<dbReference type="STRING" id="179408.Osc7112_4283"/>
<dbReference type="InterPro" id="IPR006202">
    <property type="entry name" value="Neur_chan_lig-bd"/>
</dbReference>
<keyword evidence="10" id="KW-0407">Ion channel</keyword>
<dbReference type="Gene3D" id="2.70.170.10">
    <property type="entry name" value="Neurotransmitter-gated ion-channel ligand-binding domain"/>
    <property type="match status" value="1"/>
</dbReference>
<dbReference type="eggNOG" id="COG5361">
    <property type="taxonomic scope" value="Bacteria"/>
</dbReference>
<organism evidence="16 17">
    <name type="scientific">Phormidium nigroviride PCC 7112</name>
    <dbReference type="NCBI Taxonomy" id="179408"/>
    <lineage>
        <taxon>Bacteria</taxon>
        <taxon>Bacillati</taxon>
        <taxon>Cyanobacteriota</taxon>
        <taxon>Cyanophyceae</taxon>
        <taxon>Oscillatoriophycideae</taxon>
        <taxon>Oscillatoriales</taxon>
        <taxon>Oscillatoriaceae</taxon>
        <taxon>Phormidium</taxon>
    </lineage>
</organism>
<evidence type="ECO:0000256" key="11">
    <source>
        <dbReference type="SAM" id="MobiDB-lite"/>
    </source>
</evidence>
<evidence type="ECO:0000256" key="7">
    <source>
        <dbReference type="ARBA" id="ARBA00022989"/>
    </source>
</evidence>
<dbReference type="InterPro" id="IPR036734">
    <property type="entry name" value="Neur_chan_lig-bd_sf"/>
</dbReference>
<dbReference type="CDD" id="cd18988">
    <property type="entry name" value="LGIC_ECD_bact"/>
    <property type="match status" value="1"/>
</dbReference>